<organism evidence="2 3">
    <name type="scientific">Amnibacterium flavum</name>
    <dbReference type="NCBI Taxonomy" id="2173173"/>
    <lineage>
        <taxon>Bacteria</taxon>
        <taxon>Bacillati</taxon>
        <taxon>Actinomycetota</taxon>
        <taxon>Actinomycetes</taxon>
        <taxon>Micrococcales</taxon>
        <taxon>Microbacteriaceae</taxon>
        <taxon>Amnibacterium</taxon>
    </lineage>
</organism>
<name>A0A2V1HNE9_9MICO</name>
<dbReference type="EMBL" id="QEOP01000002">
    <property type="protein sequence ID" value="PVZ94126.1"/>
    <property type="molecule type" value="Genomic_DNA"/>
</dbReference>
<reference evidence="2 3" key="1">
    <citation type="submission" date="2018-05" db="EMBL/GenBank/DDBJ databases">
        <title>Amnibacterium sp. M8JJ-5, whole genome shotgun sequence.</title>
        <authorList>
            <person name="Tuo L."/>
        </authorList>
    </citation>
    <scope>NUCLEOTIDE SEQUENCE [LARGE SCALE GENOMIC DNA]</scope>
    <source>
        <strain evidence="2 3">M8JJ-5</strain>
    </source>
</reference>
<dbReference type="InterPro" id="IPR024006">
    <property type="entry name" value="Alt_signal_exp_actinobact"/>
</dbReference>
<protein>
    <submittedName>
        <fullName evidence="2">Alternate-type signal peptide domain-containing protein</fullName>
    </submittedName>
</protein>
<evidence type="ECO:0000313" key="3">
    <source>
        <dbReference type="Proteomes" id="UP000244893"/>
    </source>
</evidence>
<evidence type="ECO:0000313" key="2">
    <source>
        <dbReference type="EMBL" id="PVZ94126.1"/>
    </source>
</evidence>
<feature type="chain" id="PRO_5038946127" evidence="1">
    <location>
        <begin position="22"/>
        <end position="175"/>
    </location>
</feature>
<dbReference type="NCBIfam" id="TIGR04089">
    <property type="entry name" value="exp_by_SipW_III"/>
    <property type="match status" value="1"/>
</dbReference>
<evidence type="ECO:0000256" key="1">
    <source>
        <dbReference type="SAM" id="SignalP"/>
    </source>
</evidence>
<gene>
    <name evidence="2" type="ORF">DDQ50_10275</name>
</gene>
<proteinExistence type="predicted"/>
<dbReference type="RefSeq" id="WP_116756640.1">
    <property type="nucleotide sequence ID" value="NZ_JBHUEX010000001.1"/>
</dbReference>
<dbReference type="Proteomes" id="UP000244893">
    <property type="component" value="Unassembled WGS sequence"/>
</dbReference>
<comment type="caution">
    <text evidence="2">The sequence shown here is derived from an EMBL/GenBank/DDBJ whole genome shotgun (WGS) entry which is preliminary data.</text>
</comment>
<feature type="signal peptide" evidence="1">
    <location>
        <begin position="1"/>
        <end position="21"/>
    </location>
</feature>
<keyword evidence="1" id="KW-0732">Signal</keyword>
<sequence>MNKLMKAAVAGAAGIALLAGGAGTFAVWNSTASIGSNATVSSGNLSLTANTDGVWKAGTTTLTSAQLAAYRLIPGKTLTYTQTLNIVATGDGLTAALTNSGLTATGTIAGVTPTMAVTSTSSNVTVSGNNVTVASASSAATVTVTITVALPESATTGQSSSTTLNAPTFTLTQTV</sequence>
<keyword evidence="3" id="KW-1185">Reference proteome</keyword>
<dbReference type="OrthoDB" id="5019714at2"/>
<dbReference type="AlphaFoldDB" id="A0A2V1HNE9"/>
<accession>A0A2V1HNE9</accession>